<dbReference type="AlphaFoldDB" id="A0A3L6G9E4"/>
<reference evidence="2 3" key="1">
    <citation type="journal article" date="2018" name="Nat. Genet.">
        <title>Extensive intraspecific gene order and gene structural variations between Mo17 and other maize genomes.</title>
        <authorList>
            <person name="Sun S."/>
            <person name="Zhou Y."/>
            <person name="Chen J."/>
            <person name="Shi J."/>
            <person name="Zhao H."/>
            <person name="Zhao H."/>
            <person name="Song W."/>
            <person name="Zhang M."/>
            <person name="Cui Y."/>
            <person name="Dong X."/>
            <person name="Liu H."/>
            <person name="Ma X."/>
            <person name="Jiao Y."/>
            <person name="Wang B."/>
            <person name="Wei X."/>
            <person name="Stein J.C."/>
            <person name="Glaubitz J.C."/>
            <person name="Lu F."/>
            <person name="Yu G."/>
            <person name="Liang C."/>
            <person name="Fengler K."/>
            <person name="Li B."/>
            <person name="Rafalski A."/>
            <person name="Schnable P.S."/>
            <person name="Ware D.H."/>
            <person name="Buckler E.S."/>
            <person name="Lai J."/>
        </authorList>
    </citation>
    <scope>NUCLEOTIDE SEQUENCE [LARGE SCALE GENOMIC DNA]</scope>
    <source>
        <strain evidence="3">cv. Missouri 17</strain>
        <tissue evidence="2">Seedling</tissue>
    </source>
</reference>
<evidence type="ECO:0000256" key="1">
    <source>
        <dbReference type="SAM" id="Phobius"/>
    </source>
</evidence>
<dbReference type="Proteomes" id="UP000251960">
    <property type="component" value="Chromosome 10"/>
</dbReference>
<evidence type="ECO:0000313" key="3">
    <source>
        <dbReference type="Proteomes" id="UP000251960"/>
    </source>
</evidence>
<proteinExistence type="predicted"/>
<keyword evidence="1" id="KW-0812">Transmembrane</keyword>
<feature type="transmembrane region" description="Helical" evidence="1">
    <location>
        <begin position="73"/>
        <end position="93"/>
    </location>
</feature>
<name>A0A3L6G9E4_MAIZE</name>
<sequence>MDTCSPPSPRSSTRPYGLVSGVPYTALPIATVLSIDPFPNLDRVAQAQAHHRTSHICGRRCSSPLPGRSSWPALQFVLLGTTSCSNFCFLIFFQIEGFT</sequence>
<comment type="caution">
    <text evidence="2">The sequence shown here is derived from an EMBL/GenBank/DDBJ whole genome shotgun (WGS) entry which is preliminary data.</text>
</comment>
<keyword evidence="1" id="KW-1133">Transmembrane helix</keyword>
<organism evidence="2 3">
    <name type="scientific">Zea mays</name>
    <name type="common">Maize</name>
    <dbReference type="NCBI Taxonomy" id="4577"/>
    <lineage>
        <taxon>Eukaryota</taxon>
        <taxon>Viridiplantae</taxon>
        <taxon>Streptophyta</taxon>
        <taxon>Embryophyta</taxon>
        <taxon>Tracheophyta</taxon>
        <taxon>Spermatophyta</taxon>
        <taxon>Magnoliopsida</taxon>
        <taxon>Liliopsida</taxon>
        <taxon>Poales</taxon>
        <taxon>Poaceae</taxon>
        <taxon>PACMAD clade</taxon>
        <taxon>Panicoideae</taxon>
        <taxon>Andropogonodae</taxon>
        <taxon>Andropogoneae</taxon>
        <taxon>Tripsacinae</taxon>
        <taxon>Zea</taxon>
    </lineage>
</organism>
<evidence type="ECO:0000313" key="2">
    <source>
        <dbReference type="EMBL" id="PWZ45121.1"/>
    </source>
</evidence>
<accession>A0A3L6G9E4</accession>
<gene>
    <name evidence="2" type="ORF">Zm00014a_021273</name>
</gene>
<protein>
    <submittedName>
        <fullName evidence="2">Uncharacterized protein</fullName>
    </submittedName>
</protein>
<keyword evidence="1" id="KW-0472">Membrane</keyword>
<dbReference type="EMBL" id="NCVQ01000002">
    <property type="protein sequence ID" value="PWZ45121.1"/>
    <property type="molecule type" value="Genomic_DNA"/>
</dbReference>